<accession>A0A9E7JRL4</accession>
<dbReference type="PANTHER" id="PTHR47261">
    <property type="entry name" value="CALCIUM-DEPENDENT LIPID-BINDING (CALB DOMAIN) FAMILY PROTEIN"/>
    <property type="match status" value="1"/>
</dbReference>
<feature type="domain" description="SMP-LTD" evidence="9">
    <location>
        <begin position="176"/>
        <end position="388"/>
    </location>
</feature>
<dbReference type="InterPro" id="IPR035892">
    <property type="entry name" value="C2_domain_sf"/>
</dbReference>
<dbReference type="InterPro" id="IPR000008">
    <property type="entry name" value="C2_dom"/>
</dbReference>
<organism evidence="10 11">
    <name type="scientific">Musa troglodytarum</name>
    <name type="common">fe'i banana</name>
    <dbReference type="NCBI Taxonomy" id="320322"/>
    <lineage>
        <taxon>Eukaryota</taxon>
        <taxon>Viridiplantae</taxon>
        <taxon>Streptophyta</taxon>
        <taxon>Embryophyta</taxon>
        <taxon>Tracheophyta</taxon>
        <taxon>Spermatophyta</taxon>
        <taxon>Magnoliopsida</taxon>
        <taxon>Liliopsida</taxon>
        <taxon>Zingiberales</taxon>
        <taxon>Musaceae</taxon>
        <taxon>Musa</taxon>
    </lineage>
</organism>
<keyword evidence="4" id="KW-0446">Lipid-binding</keyword>
<evidence type="ECO:0000256" key="4">
    <source>
        <dbReference type="ARBA" id="ARBA00023121"/>
    </source>
</evidence>
<name>A0A9E7JRL4_9LILI</name>
<comment type="subcellular location">
    <subcellularLocation>
        <location evidence="1">Membrane</location>
    </subcellularLocation>
</comment>
<keyword evidence="3" id="KW-0445">Lipid transport</keyword>
<evidence type="ECO:0000256" key="5">
    <source>
        <dbReference type="ARBA" id="ARBA00023136"/>
    </source>
</evidence>
<feature type="transmembrane region" description="Helical" evidence="7">
    <location>
        <begin position="124"/>
        <end position="142"/>
    </location>
</feature>
<keyword evidence="2" id="KW-0813">Transport</keyword>
<keyword evidence="5 7" id="KW-0472">Membrane</keyword>
<dbReference type="OrthoDB" id="1029639at2759"/>
<evidence type="ECO:0000256" key="6">
    <source>
        <dbReference type="SAM" id="MobiDB-lite"/>
    </source>
</evidence>
<dbReference type="Gene3D" id="2.60.40.150">
    <property type="entry name" value="C2 domain"/>
    <property type="match status" value="1"/>
</dbReference>
<feature type="transmembrane region" description="Helical" evidence="7">
    <location>
        <begin position="327"/>
        <end position="348"/>
    </location>
</feature>
<feature type="region of interest" description="Disordered" evidence="6">
    <location>
        <begin position="1"/>
        <end position="24"/>
    </location>
</feature>
<evidence type="ECO:0000259" key="9">
    <source>
        <dbReference type="PROSITE" id="PS51847"/>
    </source>
</evidence>
<evidence type="ECO:0000256" key="3">
    <source>
        <dbReference type="ARBA" id="ARBA00023055"/>
    </source>
</evidence>
<dbReference type="SUPFAM" id="SSF49562">
    <property type="entry name" value="C2 domain (Calcium/lipid-binding domain, CaLB)"/>
    <property type="match status" value="1"/>
</dbReference>
<evidence type="ECO:0000313" key="11">
    <source>
        <dbReference type="Proteomes" id="UP001055439"/>
    </source>
</evidence>
<gene>
    <name evidence="10" type="ORF">MUK42_26855</name>
</gene>
<evidence type="ECO:0000313" key="10">
    <source>
        <dbReference type="EMBL" id="URD90853.1"/>
    </source>
</evidence>
<evidence type="ECO:0000256" key="7">
    <source>
        <dbReference type="SAM" id="Phobius"/>
    </source>
</evidence>
<reference evidence="10" key="1">
    <citation type="submission" date="2022-05" db="EMBL/GenBank/DDBJ databases">
        <title>The Musa troglodytarum L. genome provides insights into the mechanism of non-climacteric behaviour and enrichment of carotenoids.</title>
        <authorList>
            <person name="Wang J."/>
        </authorList>
    </citation>
    <scope>NUCLEOTIDE SEQUENCE</scope>
    <source>
        <tissue evidence="10">Leaf</tissue>
    </source>
</reference>
<feature type="region of interest" description="Disordered" evidence="6">
    <location>
        <begin position="558"/>
        <end position="580"/>
    </location>
</feature>
<dbReference type="PROSITE" id="PS50004">
    <property type="entry name" value="C2"/>
    <property type="match status" value="1"/>
</dbReference>
<evidence type="ECO:0000259" key="8">
    <source>
        <dbReference type="PROSITE" id="PS50004"/>
    </source>
</evidence>
<dbReference type="PROSITE" id="PS51847">
    <property type="entry name" value="SMP"/>
    <property type="match status" value="1"/>
</dbReference>
<feature type="domain" description="C2" evidence="8">
    <location>
        <begin position="397"/>
        <end position="516"/>
    </location>
</feature>
<dbReference type="GO" id="GO:0008289">
    <property type="term" value="F:lipid binding"/>
    <property type="evidence" value="ECO:0007669"/>
    <property type="project" value="UniProtKB-KW"/>
</dbReference>
<dbReference type="InterPro" id="IPR031468">
    <property type="entry name" value="SMP_LBD"/>
</dbReference>
<keyword evidence="7" id="KW-0812">Transmembrane</keyword>
<sequence>MSVPQDSFGVATQIGDASGGRNRDRLGRRIGKRLRFGILSNELRCRCAASTPPGQSGNPNLSVDLVTSARGTVIKQISGKLDDKDPKHLASSFTNYRDDPLVDKLRTQLGVIRSIPSPPINMNIAGFFVLFFLVGVAFDKVWNLRKREKSARDVDNDTWPQVPTSLSIFLEKDLRRKESVEWVNMVLGKLWKVYRSRIEDWVIGLLQPVIDNLKKPDYVQRVEVKQFSIGDEPLSVRSIERRTSRGVNDLQYQIGLRYTGGAQMLLSLSLNFGIIPIVVPIGIRDFDIDGELWVKLRLIPTGPWIGAVSWAFVSLPKIKFELSPFSLFNIMAIPVLSMLSVTNTYAYHGFMNFPEMESPLLFRFLTRLLTEDLPRLFVLPKKIILDFQKGKALGPVSHDFKVVAVQERSKDFVGELSVTLVDARIAYPKIGKTDPYVVLTLGDQVFQSKKNSQTTVTGPPGEPIWNQDFDLFVVNPGKQKLYIQVKDSFGFADFTVGTAEVELESLQDTVPADRVVALRGGWSLFRNKSSGEVLLRLTYKAYVEDEEDDLLETEFVDDDAPDDISDYDQPNGTFEQSGYPGGKEREAFMDVLAALIVSEEFQGIVTSETENSEVTGESRNVTSPVSPTIGLTDETSTVDSNRSSSSSEDLELVWLAVVTGTVVLIAHTMGDSSLFNP</sequence>
<dbReference type="CDD" id="cd00030">
    <property type="entry name" value="C2"/>
    <property type="match status" value="1"/>
</dbReference>
<feature type="transmembrane region" description="Helical" evidence="7">
    <location>
        <begin position="298"/>
        <end position="315"/>
    </location>
</feature>
<dbReference type="GO" id="GO:0016020">
    <property type="term" value="C:membrane"/>
    <property type="evidence" value="ECO:0007669"/>
    <property type="project" value="UniProtKB-SubCell"/>
</dbReference>
<dbReference type="AlphaFoldDB" id="A0A9E7JRL4"/>
<proteinExistence type="predicted"/>
<dbReference type="GO" id="GO:0006869">
    <property type="term" value="P:lipid transport"/>
    <property type="evidence" value="ECO:0007669"/>
    <property type="project" value="UniProtKB-KW"/>
</dbReference>
<keyword evidence="7" id="KW-1133">Transmembrane helix</keyword>
<dbReference type="SMART" id="SM00239">
    <property type="entry name" value="C2"/>
    <property type="match status" value="1"/>
</dbReference>
<dbReference type="Proteomes" id="UP001055439">
    <property type="component" value="Chromosome 2"/>
</dbReference>
<dbReference type="EMBL" id="CP097504">
    <property type="protein sequence ID" value="URD90853.1"/>
    <property type="molecule type" value="Genomic_DNA"/>
</dbReference>
<keyword evidence="11" id="KW-1185">Reference proteome</keyword>
<evidence type="ECO:0000256" key="2">
    <source>
        <dbReference type="ARBA" id="ARBA00022448"/>
    </source>
</evidence>
<dbReference type="CDD" id="cd21669">
    <property type="entry name" value="SMP_SF"/>
    <property type="match status" value="1"/>
</dbReference>
<evidence type="ECO:0000256" key="1">
    <source>
        <dbReference type="ARBA" id="ARBA00004370"/>
    </source>
</evidence>
<dbReference type="PANTHER" id="PTHR47261:SF2">
    <property type="entry name" value="CALCIUM-DEPENDENT LIPID-BINDING (CALB DOMAIN) FAMILY PROTEIN"/>
    <property type="match status" value="1"/>
</dbReference>
<dbReference type="Pfam" id="PF00168">
    <property type="entry name" value="C2"/>
    <property type="match status" value="1"/>
</dbReference>
<protein>
    <submittedName>
        <fullName evidence="10">Integral membrane protein conserved region (DUF2404)</fullName>
    </submittedName>
</protein>
<feature type="transmembrane region" description="Helical" evidence="7">
    <location>
        <begin position="264"/>
        <end position="283"/>
    </location>
</feature>